<proteinExistence type="inferred from homology"/>
<dbReference type="Proteomes" id="UP001172778">
    <property type="component" value="Unassembled WGS sequence"/>
</dbReference>
<evidence type="ECO:0000313" key="3">
    <source>
        <dbReference type="Proteomes" id="UP001172778"/>
    </source>
</evidence>
<dbReference type="PANTHER" id="PTHR38692:SF1">
    <property type="entry name" value="PROTEIN SMG"/>
    <property type="match status" value="1"/>
</dbReference>
<dbReference type="HAMAP" id="MF_00598">
    <property type="entry name" value="Smg"/>
    <property type="match status" value="1"/>
</dbReference>
<accession>A0ABT7E0Y4</accession>
<dbReference type="Pfam" id="PF04361">
    <property type="entry name" value="DUF494"/>
    <property type="match status" value="1"/>
</dbReference>
<comment type="caution">
    <text evidence="2">The sequence shown here is derived from an EMBL/GenBank/DDBJ whole genome shotgun (WGS) entry which is preliminary data.</text>
</comment>
<gene>
    <name evidence="1" type="primary">smg</name>
    <name evidence="2" type="ORF">PZA18_13115</name>
</gene>
<comment type="similarity">
    <text evidence="1">Belongs to the Smg family.</text>
</comment>
<dbReference type="InterPro" id="IPR007456">
    <property type="entry name" value="Smg"/>
</dbReference>
<sequence length="152" mass="17249">MFDILAYLFEQYYHTDGYPDQHTLAKRLAAAGFDGPDIDEALDWLDALSKLDAGRYQQLQHIPATERHLHPLEAARLTPEAHAFLHYLSHSGGFNAAQLELVLDRIMQLDTHSVDLEQMKVAVLMVLWRQGDDLANLLIEELLYAGDDAPMH</sequence>
<dbReference type="PANTHER" id="PTHR38692">
    <property type="entry name" value="PROTEIN SMG"/>
    <property type="match status" value="1"/>
</dbReference>
<name>A0ABT7E0Y4_9NEIS</name>
<protein>
    <recommendedName>
        <fullName evidence="1">Protein Smg homolog</fullName>
    </recommendedName>
</protein>
<reference evidence="2" key="1">
    <citation type="submission" date="2023-03" db="EMBL/GenBank/DDBJ databases">
        <title>Chitinimonas shenzhenensis gen. nov., sp. nov., a novel member of family Burkholderiaceae isolated from activated sludge collected in Shen Zhen, China.</title>
        <authorList>
            <person name="Wang X."/>
        </authorList>
    </citation>
    <scope>NUCLEOTIDE SEQUENCE</scope>
    <source>
        <strain evidence="2">DQS-5</strain>
    </source>
</reference>
<evidence type="ECO:0000313" key="2">
    <source>
        <dbReference type="EMBL" id="MDK2124988.1"/>
    </source>
</evidence>
<keyword evidence="3" id="KW-1185">Reference proteome</keyword>
<dbReference type="RefSeq" id="WP_284101302.1">
    <property type="nucleotide sequence ID" value="NZ_JARRAF010000014.1"/>
</dbReference>
<dbReference type="EMBL" id="JARRAF010000014">
    <property type="protein sequence ID" value="MDK2124988.1"/>
    <property type="molecule type" value="Genomic_DNA"/>
</dbReference>
<evidence type="ECO:0000256" key="1">
    <source>
        <dbReference type="HAMAP-Rule" id="MF_00598"/>
    </source>
</evidence>
<organism evidence="2 3">
    <name type="scientific">Parachitinimonas caeni</name>
    <dbReference type="NCBI Taxonomy" id="3031301"/>
    <lineage>
        <taxon>Bacteria</taxon>
        <taxon>Pseudomonadati</taxon>
        <taxon>Pseudomonadota</taxon>
        <taxon>Betaproteobacteria</taxon>
        <taxon>Neisseriales</taxon>
        <taxon>Chitinibacteraceae</taxon>
        <taxon>Parachitinimonas</taxon>
    </lineage>
</organism>